<proteinExistence type="predicted"/>
<gene>
    <name evidence="1" type="ORF">LMK00_06710</name>
</gene>
<protein>
    <submittedName>
        <fullName evidence="1">Uncharacterized protein</fullName>
    </submittedName>
</protein>
<evidence type="ECO:0000313" key="1">
    <source>
        <dbReference type="EMBL" id="USJ19522.1"/>
    </source>
</evidence>
<sequence length="46" mass="5397">MNNFGWTPKQWASFSLSERALVIAGIQITKEQEEKERKKQENEMKG</sequence>
<accession>A0A9Q9D610</accession>
<dbReference type="AlphaFoldDB" id="A0A9Q9D610"/>
<evidence type="ECO:0000313" key="2">
    <source>
        <dbReference type="Proteomes" id="UP001056730"/>
    </source>
</evidence>
<name>A0A9Q9D610_9LACT</name>
<dbReference type="RefSeq" id="WP_165714657.1">
    <property type="nucleotide sequence ID" value="NZ_CP086395.1"/>
</dbReference>
<organism evidence="1 2">
    <name type="scientific">Lactococcus formosensis</name>
    <dbReference type="NCBI Taxonomy" id="1281486"/>
    <lineage>
        <taxon>Bacteria</taxon>
        <taxon>Bacillati</taxon>
        <taxon>Bacillota</taxon>
        <taxon>Bacilli</taxon>
        <taxon>Lactobacillales</taxon>
        <taxon>Streptococcaceae</taxon>
        <taxon>Lactococcus</taxon>
    </lineage>
</organism>
<dbReference type="KEGG" id="lfo:LMK00_06710"/>
<dbReference type="EMBL" id="CP086395">
    <property type="protein sequence ID" value="USJ19522.1"/>
    <property type="molecule type" value="Genomic_DNA"/>
</dbReference>
<dbReference type="Proteomes" id="UP001056730">
    <property type="component" value="Chromosome"/>
</dbReference>
<reference evidence="1" key="1">
    <citation type="journal article" date="2022" name="Front. Microbiol.">
        <title>Feed Insects as a Reservoir of Granadaene-Producing Lactococci.</title>
        <authorList>
            <person name="Neuzil-Bunesova V."/>
            <person name="Ramirez Garcia A."/>
            <person name="Modrackova N."/>
            <person name="Makovska M."/>
            <person name="Sabolova M."/>
            <person name="Sproer C."/>
            <person name="Bunk B."/>
            <person name="Blom J."/>
            <person name="Schwab C."/>
        </authorList>
    </citation>
    <scope>NUCLEOTIDE SEQUENCE</scope>
    <source>
        <strain evidence="1">I4/6O</strain>
    </source>
</reference>